<accession>A4FSG8</accession>
<dbReference type="EMBL" id="AM495109">
    <property type="protein sequence ID" value="CAM36311.1"/>
    <property type="molecule type" value="mRNA"/>
</dbReference>
<protein>
    <submittedName>
        <fullName evidence="1">Uncharacterized protein</fullName>
    </submittedName>
</protein>
<organism evidence="1">
    <name type="scientific">Thermobia domestica</name>
    <name type="common">Firebrat</name>
    <name type="synonym">Lepisma domestica</name>
    <dbReference type="NCBI Taxonomy" id="89055"/>
    <lineage>
        <taxon>Eukaryota</taxon>
        <taxon>Metazoa</taxon>
        <taxon>Ecdysozoa</taxon>
        <taxon>Arthropoda</taxon>
        <taxon>Hexapoda</taxon>
        <taxon>Insecta</taxon>
        <taxon>Zygentoma</taxon>
        <taxon>Lepismatidae</taxon>
        <taxon>Thermobia</taxon>
    </lineage>
</organism>
<sequence length="53" mass="6613">MIVRLSYLRDNSVIFFENSYRQERLRPRCWIKILSRCRSLVYRSVRPLKSYMI</sequence>
<proteinExistence type="evidence at transcript level"/>
<dbReference type="AlphaFoldDB" id="A4FSG8"/>
<reference evidence="1" key="1">
    <citation type="journal article" date="2007" name="Insect Biochem. Mol. Biol.">
        <title>Identification of immune-related genes from an apterygote insect, the firebrat Thermobia domestica.</title>
        <authorList>
            <person name="Altincicek B."/>
            <person name="Vilcinskas A."/>
        </authorList>
    </citation>
    <scope>NUCLEOTIDE SEQUENCE</scope>
    <source>
        <strain evidence="1">21</strain>
    </source>
</reference>
<evidence type="ECO:0000313" key="1">
    <source>
        <dbReference type="EMBL" id="CAM36311.1"/>
    </source>
</evidence>
<name>A4FSG8_THEDO</name>